<gene>
    <name evidence="4" type="ORF">DICPUDRAFT_91776</name>
</gene>
<dbReference type="InterPro" id="IPR033332">
    <property type="entry name" value="BTG"/>
</dbReference>
<evidence type="ECO:0000313" key="4">
    <source>
        <dbReference type="EMBL" id="EGC36755.1"/>
    </source>
</evidence>
<dbReference type="STRING" id="5786.F0ZH21"/>
<keyword evidence="5" id="KW-1185">Reference proteome</keyword>
<feature type="compositionally biased region" description="Low complexity" evidence="2">
    <location>
        <begin position="43"/>
        <end position="57"/>
    </location>
</feature>
<accession>F0ZH21</accession>
<dbReference type="VEuPathDB" id="AmoebaDB:DICPUDRAFT_91776"/>
<evidence type="ECO:0000256" key="2">
    <source>
        <dbReference type="SAM" id="MobiDB-lite"/>
    </source>
</evidence>
<dbReference type="KEGG" id="dpp:DICPUDRAFT_91776"/>
<dbReference type="InParanoid" id="F0ZH21"/>
<dbReference type="AlphaFoldDB" id="F0ZH21"/>
<sequence length="221" mass="23208">MSPYADSQDPGGSGTVVNSSTENIVDNVIVVNASNNVKTNILSPSSNNNNSNNNSSTTPPPPATATNAAGVIFNSNNSNGNNGTILVNGSSGGINIMNNSGNSITINGSGSGSIPSPSGNGMNSSTNGISGGVNYSLPLADIDQYLMAFPTDLPELVVAACWWAESLGKLNMNIPKDNIKRFRKELLTGLRNRINGHWYPDYPERGQGYRAVICEETTDRL</sequence>
<organism evidence="4 5">
    <name type="scientific">Dictyostelium purpureum</name>
    <name type="common">Slime mold</name>
    <dbReference type="NCBI Taxonomy" id="5786"/>
    <lineage>
        <taxon>Eukaryota</taxon>
        <taxon>Amoebozoa</taxon>
        <taxon>Evosea</taxon>
        <taxon>Eumycetozoa</taxon>
        <taxon>Dictyostelia</taxon>
        <taxon>Dictyosteliales</taxon>
        <taxon>Dictyosteliaceae</taxon>
        <taxon>Dictyostelium</taxon>
    </lineage>
</organism>
<proteinExistence type="inferred from homology"/>
<evidence type="ECO:0000259" key="3">
    <source>
        <dbReference type="Pfam" id="PF07742"/>
    </source>
</evidence>
<reference evidence="5" key="1">
    <citation type="journal article" date="2011" name="Genome Biol.">
        <title>Comparative genomics of the social amoebae Dictyostelium discoideum and Dictyostelium purpureum.</title>
        <authorList>
            <consortium name="US DOE Joint Genome Institute (JGI-PGF)"/>
            <person name="Sucgang R."/>
            <person name="Kuo A."/>
            <person name="Tian X."/>
            <person name="Salerno W."/>
            <person name="Parikh A."/>
            <person name="Feasley C.L."/>
            <person name="Dalin E."/>
            <person name="Tu H."/>
            <person name="Huang E."/>
            <person name="Barry K."/>
            <person name="Lindquist E."/>
            <person name="Shapiro H."/>
            <person name="Bruce D."/>
            <person name="Schmutz J."/>
            <person name="Salamov A."/>
            <person name="Fey P."/>
            <person name="Gaudet P."/>
            <person name="Anjard C."/>
            <person name="Babu M.M."/>
            <person name="Basu S."/>
            <person name="Bushmanova Y."/>
            <person name="van der Wel H."/>
            <person name="Katoh-Kurasawa M."/>
            <person name="Dinh C."/>
            <person name="Coutinho P.M."/>
            <person name="Saito T."/>
            <person name="Elias M."/>
            <person name="Schaap P."/>
            <person name="Kay R.R."/>
            <person name="Henrissat B."/>
            <person name="Eichinger L."/>
            <person name="Rivero F."/>
            <person name="Putnam N.H."/>
            <person name="West C.M."/>
            <person name="Loomis W.F."/>
            <person name="Chisholm R.L."/>
            <person name="Shaulsky G."/>
            <person name="Strassmann J.E."/>
            <person name="Queller D.C."/>
            <person name="Kuspa A."/>
            <person name="Grigoriev I.V."/>
        </authorList>
    </citation>
    <scope>NUCLEOTIDE SEQUENCE [LARGE SCALE GENOMIC DNA]</scope>
    <source>
        <strain evidence="5">QSDP1</strain>
    </source>
</reference>
<dbReference type="GeneID" id="10504095"/>
<dbReference type="PANTHER" id="PTHR22978:SF22">
    <property type="entry name" value="BTG FAMILY PROTEIN"/>
    <property type="match status" value="1"/>
</dbReference>
<dbReference type="InterPro" id="IPR002087">
    <property type="entry name" value="Anti_prolifrtn"/>
</dbReference>
<dbReference type="OrthoDB" id="19928at2759"/>
<comment type="similarity">
    <text evidence="1">Belongs to the BTG family.</text>
</comment>
<dbReference type="EMBL" id="GL871017">
    <property type="protein sequence ID" value="EGC36755.1"/>
    <property type="molecule type" value="Genomic_DNA"/>
</dbReference>
<dbReference type="GO" id="GO:0045165">
    <property type="term" value="P:cell fate commitment"/>
    <property type="evidence" value="ECO:0007669"/>
    <property type="project" value="EnsemblProtists"/>
</dbReference>
<evidence type="ECO:0000313" key="5">
    <source>
        <dbReference type="Proteomes" id="UP000001064"/>
    </source>
</evidence>
<dbReference type="InterPro" id="IPR036054">
    <property type="entry name" value="BTG-like_sf"/>
</dbReference>
<feature type="domain" description="Anti-proliferative protein" evidence="3">
    <location>
        <begin position="167"/>
        <end position="216"/>
    </location>
</feature>
<dbReference type="PANTHER" id="PTHR22978">
    <property type="entry name" value="B-CELL TRANSLOCATION GENE"/>
    <property type="match status" value="1"/>
</dbReference>
<name>F0ZH21_DICPU</name>
<feature type="region of interest" description="Disordered" evidence="2">
    <location>
        <begin position="40"/>
        <end position="68"/>
    </location>
</feature>
<dbReference type="Pfam" id="PF07742">
    <property type="entry name" value="BTG"/>
    <property type="match status" value="1"/>
</dbReference>
<dbReference type="RefSeq" id="XP_003286701.1">
    <property type="nucleotide sequence ID" value="XM_003286653.1"/>
</dbReference>
<dbReference type="Gene3D" id="3.90.640.90">
    <property type="entry name" value="Anti-proliferative protein, N-terminal domain"/>
    <property type="match status" value="1"/>
</dbReference>
<evidence type="ECO:0000256" key="1">
    <source>
        <dbReference type="ARBA" id="ARBA00007989"/>
    </source>
</evidence>
<protein>
    <recommendedName>
        <fullName evidence="3">Anti-proliferative protein domain-containing protein</fullName>
    </recommendedName>
</protein>
<dbReference type="eggNOG" id="KOG4006">
    <property type="taxonomic scope" value="Eukaryota"/>
</dbReference>
<dbReference type="SUPFAM" id="SSF160696">
    <property type="entry name" value="BTG domain-like"/>
    <property type="match status" value="1"/>
</dbReference>
<dbReference type="Proteomes" id="UP000001064">
    <property type="component" value="Unassembled WGS sequence"/>
</dbReference>
<feature type="non-terminal residue" evidence="4">
    <location>
        <position position="221"/>
    </location>
</feature>